<keyword evidence="3" id="KW-0804">Transcription</keyword>
<dbReference type="RefSeq" id="WP_302264556.1">
    <property type="nucleotide sequence ID" value="NZ_BAAAWO010000001.1"/>
</dbReference>
<dbReference type="Gene3D" id="1.10.357.10">
    <property type="entry name" value="Tetracycline Repressor, domain 2"/>
    <property type="match status" value="1"/>
</dbReference>
<protein>
    <submittedName>
        <fullName evidence="6">AcrR family transcriptional regulator</fullName>
    </submittedName>
</protein>
<name>A0ABU2BL19_9MICC</name>
<accession>A0ABU2BL19</accession>
<keyword evidence="7" id="KW-1185">Reference proteome</keyword>
<keyword evidence="1" id="KW-0805">Transcription regulation</keyword>
<gene>
    <name evidence="6" type="ORF">J2S64_003024</name>
</gene>
<dbReference type="PRINTS" id="PR00455">
    <property type="entry name" value="HTHTETR"/>
</dbReference>
<sequence>MAIRGSYAKGIAKRAEILDVALEVFAVEGYRGTSLRKVASLCDLSLAGVMHYFDSKEDLLVQILRERDARNEISGTIAEQEGRFEDILGQGPNEPGLIALYVTMAAAAADPAHPAAAYFQERNARLLKLSEDSYYADKPKPSAEELEYFHAMTRMVLATADGLQQQWLVDRSVDVVGTMKLLMEQSHEATERKLATFRAATGDA</sequence>
<evidence type="ECO:0000313" key="7">
    <source>
        <dbReference type="Proteomes" id="UP001183817"/>
    </source>
</evidence>
<dbReference type="PROSITE" id="PS50977">
    <property type="entry name" value="HTH_TETR_2"/>
    <property type="match status" value="1"/>
</dbReference>
<dbReference type="EMBL" id="JAVDYI010000001">
    <property type="protein sequence ID" value="MDR7359333.1"/>
    <property type="molecule type" value="Genomic_DNA"/>
</dbReference>
<evidence type="ECO:0000256" key="2">
    <source>
        <dbReference type="ARBA" id="ARBA00023125"/>
    </source>
</evidence>
<comment type="caution">
    <text evidence="6">The sequence shown here is derived from an EMBL/GenBank/DDBJ whole genome shotgun (WGS) entry which is preliminary data.</text>
</comment>
<dbReference type="PANTHER" id="PTHR30055:SF234">
    <property type="entry name" value="HTH-TYPE TRANSCRIPTIONAL REGULATOR BETI"/>
    <property type="match status" value="1"/>
</dbReference>
<reference evidence="6 7" key="1">
    <citation type="submission" date="2023-07" db="EMBL/GenBank/DDBJ databases">
        <title>Sequencing the genomes of 1000 actinobacteria strains.</title>
        <authorList>
            <person name="Klenk H.-P."/>
        </authorList>
    </citation>
    <scope>NUCLEOTIDE SEQUENCE [LARGE SCALE GENOMIC DNA]</scope>
    <source>
        <strain evidence="6 7">DSM 20167</strain>
    </source>
</reference>
<keyword evidence="2 4" id="KW-0238">DNA-binding</keyword>
<evidence type="ECO:0000256" key="1">
    <source>
        <dbReference type="ARBA" id="ARBA00023015"/>
    </source>
</evidence>
<evidence type="ECO:0000259" key="5">
    <source>
        <dbReference type="PROSITE" id="PS50977"/>
    </source>
</evidence>
<evidence type="ECO:0000256" key="3">
    <source>
        <dbReference type="ARBA" id="ARBA00023163"/>
    </source>
</evidence>
<dbReference type="InterPro" id="IPR001647">
    <property type="entry name" value="HTH_TetR"/>
</dbReference>
<dbReference type="InterPro" id="IPR009057">
    <property type="entry name" value="Homeodomain-like_sf"/>
</dbReference>
<organism evidence="6 7">
    <name type="scientific">Paeniglutamicibacter sulfureus</name>
    <dbReference type="NCBI Taxonomy" id="43666"/>
    <lineage>
        <taxon>Bacteria</taxon>
        <taxon>Bacillati</taxon>
        <taxon>Actinomycetota</taxon>
        <taxon>Actinomycetes</taxon>
        <taxon>Micrococcales</taxon>
        <taxon>Micrococcaceae</taxon>
        <taxon>Paeniglutamicibacter</taxon>
    </lineage>
</organism>
<feature type="domain" description="HTH tetR-type" evidence="5">
    <location>
        <begin position="11"/>
        <end position="71"/>
    </location>
</feature>
<evidence type="ECO:0000313" key="6">
    <source>
        <dbReference type="EMBL" id="MDR7359333.1"/>
    </source>
</evidence>
<dbReference type="InterPro" id="IPR050109">
    <property type="entry name" value="HTH-type_TetR-like_transc_reg"/>
</dbReference>
<proteinExistence type="predicted"/>
<evidence type="ECO:0000256" key="4">
    <source>
        <dbReference type="PROSITE-ProRule" id="PRU00335"/>
    </source>
</evidence>
<dbReference type="PANTHER" id="PTHR30055">
    <property type="entry name" value="HTH-TYPE TRANSCRIPTIONAL REGULATOR RUTR"/>
    <property type="match status" value="1"/>
</dbReference>
<dbReference type="Pfam" id="PF00440">
    <property type="entry name" value="TetR_N"/>
    <property type="match status" value="1"/>
</dbReference>
<dbReference type="Proteomes" id="UP001183817">
    <property type="component" value="Unassembled WGS sequence"/>
</dbReference>
<dbReference type="SUPFAM" id="SSF46689">
    <property type="entry name" value="Homeodomain-like"/>
    <property type="match status" value="1"/>
</dbReference>
<feature type="DNA-binding region" description="H-T-H motif" evidence="4">
    <location>
        <begin position="34"/>
        <end position="53"/>
    </location>
</feature>